<dbReference type="EMBL" id="AP021879">
    <property type="protein sequence ID" value="BBO91751.1"/>
    <property type="molecule type" value="Genomic_DNA"/>
</dbReference>
<accession>A0A5K8AGK2</accession>
<feature type="signal peptide" evidence="1">
    <location>
        <begin position="1"/>
        <end position="26"/>
    </location>
</feature>
<protein>
    <recommendedName>
        <fullName evidence="4">Transporter</fullName>
    </recommendedName>
</protein>
<evidence type="ECO:0008006" key="4">
    <source>
        <dbReference type="Google" id="ProtNLM"/>
    </source>
</evidence>
<dbReference type="RefSeq" id="WP_197743389.1">
    <property type="nucleotide sequence ID" value="NZ_AP021879.1"/>
</dbReference>
<reference evidence="2 3" key="1">
    <citation type="submission" date="2019-11" db="EMBL/GenBank/DDBJ databases">
        <title>Comparative genomics of hydrocarbon-degrading Desulfosarcina strains.</title>
        <authorList>
            <person name="Watanabe M."/>
            <person name="Kojima H."/>
            <person name="Fukui M."/>
        </authorList>
    </citation>
    <scope>NUCLEOTIDE SEQUENCE [LARGE SCALE GENOMIC DNA]</scope>
    <source>
        <strain evidence="3">oXyS1</strain>
    </source>
</reference>
<dbReference type="AlphaFoldDB" id="A0A5K8AGK2"/>
<organism evidence="2 3">
    <name type="scientific">Desulfosarcina ovata subsp. ovata</name>
    <dbReference type="NCBI Taxonomy" id="2752305"/>
    <lineage>
        <taxon>Bacteria</taxon>
        <taxon>Pseudomonadati</taxon>
        <taxon>Thermodesulfobacteriota</taxon>
        <taxon>Desulfobacteria</taxon>
        <taxon>Desulfobacterales</taxon>
        <taxon>Desulfosarcinaceae</taxon>
        <taxon>Desulfosarcina</taxon>
    </lineage>
</organism>
<dbReference type="Proteomes" id="UP000422108">
    <property type="component" value="Chromosome"/>
</dbReference>
<evidence type="ECO:0000313" key="3">
    <source>
        <dbReference type="Proteomes" id="UP000422108"/>
    </source>
</evidence>
<evidence type="ECO:0000256" key="1">
    <source>
        <dbReference type="SAM" id="SignalP"/>
    </source>
</evidence>
<name>A0A5K8AGK2_9BACT</name>
<sequence>MQLKRYVNLGLVVGLSLIFSSGNVLAGAWTFEKGKSYHRLEANLFYSDENYDVDGDRTDMDAGGDFQDTNLKYYLEYGISDETTLIASLYYKYLIREDDYRKDETWGFGDIELGLKQRLWQGHGGVLSTQGLVKIPETYDDDDDVPLGDGHYDGEIRLLYGQSLWKLFPGYCNVEIGYRWREGDAKDQIRYVIELGSDFGQRWYGRVKLDGTAGLYDDDDLFDDYGNPAATSNYDLGKLDTAIGYRISDRWGLEAGCTPTLYGENIAAGVTWTFAIVFQP</sequence>
<keyword evidence="1" id="KW-0732">Signal</keyword>
<evidence type="ECO:0000313" key="2">
    <source>
        <dbReference type="EMBL" id="BBO91751.1"/>
    </source>
</evidence>
<keyword evidence="3" id="KW-1185">Reference proteome</keyword>
<gene>
    <name evidence="2" type="ORF">DSCOOX_49310</name>
</gene>
<proteinExistence type="predicted"/>
<feature type="chain" id="PRO_5024296779" description="Transporter" evidence="1">
    <location>
        <begin position="27"/>
        <end position="280"/>
    </location>
</feature>